<dbReference type="PROSITE" id="PS00232">
    <property type="entry name" value="CADHERIN_1"/>
    <property type="match status" value="1"/>
</dbReference>
<dbReference type="PANTHER" id="PTHR24027:SF438">
    <property type="entry name" value="CADHERIN 23"/>
    <property type="match status" value="1"/>
</dbReference>
<feature type="chain" id="PRO_5046294912" evidence="6">
    <location>
        <begin position="18"/>
        <end position="921"/>
    </location>
</feature>
<feature type="domain" description="Cadherin" evidence="7">
    <location>
        <begin position="455"/>
        <end position="559"/>
    </location>
</feature>
<dbReference type="Gene3D" id="2.60.40.60">
    <property type="entry name" value="Cadherins"/>
    <property type="match status" value="7"/>
</dbReference>
<dbReference type="Proteomes" id="UP000694865">
    <property type="component" value="Unplaced"/>
</dbReference>
<keyword evidence="6" id="KW-0732">Signal</keyword>
<keyword evidence="8" id="KW-1185">Reference proteome</keyword>
<evidence type="ECO:0000259" key="7">
    <source>
        <dbReference type="PROSITE" id="PS50268"/>
    </source>
</evidence>
<dbReference type="InterPro" id="IPR039808">
    <property type="entry name" value="Cadherin"/>
</dbReference>
<keyword evidence="4" id="KW-0472">Membrane</keyword>
<accession>A0ABM0MBP7</accession>
<protein>
    <submittedName>
        <fullName evidence="9">Protocadherin Fat 4-like</fullName>
    </submittedName>
</protein>
<feature type="domain" description="Cadherin" evidence="7">
    <location>
        <begin position="139"/>
        <end position="251"/>
    </location>
</feature>
<dbReference type="Pfam" id="PF00028">
    <property type="entry name" value="Cadherin"/>
    <property type="match status" value="1"/>
</dbReference>
<dbReference type="PROSITE" id="PS50268">
    <property type="entry name" value="CADHERIN_2"/>
    <property type="match status" value="8"/>
</dbReference>
<feature type="domain" description="Cadherin" evidence="7">
    <location>
        <begin position="247"/>
        <end position="359"/>
    </location>
</feature>
<dbReference type="InterPro" id="IPR015919">
    <property type="entry name" value="Cadherin-like_sf"/>
</dbReference>
<evidence type="ECO:0000313" key="9">
    <source>
        <dbReference type="RefSeq" id="XP_006817438.1"/>
    </source>
</evidence>
<reference evidence="9" key="1">
    <citation type="submission" date="2025-08" db="UniProtKB">
        <authorList>
            <consortium name="RefSeq"/>
        </authorList>
    </citation>
    <scope>IDENTIFICATION</scope>
    <source>
        <tissue evidence="9">Testes</tissue>
    </source>
</reference>
<dbReference type="CDD" id="cd11304">
    <property type="entry name" value="Cadherin_repeat"/>
    <property type="match status" value="6"/>
</dbReference>
<dbReference type="InterPro" id="IPR002126">
    <property type="entry name" value="Cadherin-like_dom"/>
</dbReference>
<keyword evidence="3 5" id="KW-0106">Calcium</keyword>
<feature type="domain" description="Cadherin" evidence="7">
    <location>
        <begin position="22"/>
        <end position="138"/>
    </location>
</feature>
<name>A0ABM0MBP7_SACKO</name>
<feature type="domain" description="Cadherin" evidence="7">
    <location>
        <begin position="354"/>
        <end position="454"/>
    </location>
</feature>
<feature type="signal peptide" evidence="6">
    <location>
        <begin position="1"/>
        <end position="17"/>
    </location>
</feature>
<evidence type="ECO:0000256" key="5">
    <source>
        <dbReference type="PROSITE-ProRule" id="PRU00043"/>
    </source>
</evidence>
<evidence type="ECO:0000313" key="8">
    <source>
        <dbReference type="Proteomes" id="UP000694865"/>
    </source>
</evidence>
<dbReference type="RefSeq" id="XP_006817438.1">
    <property type="nucleotide sequence ID" value="XM_006817375.1"/>
</dbReference>
<dbReference type="PRINTS" id="PR00205">
    <property type="entry name" value="CADHERIN"/>
</dbReference>
<comment type="subcellular location">
    <subcellularLocation>
        <location evidence="1">Membrane</location>
    </subcellularLocation>
</comment>
<dbReference type="PANTHER" id="PTHR24027">
    <property type="entry name" value="CADHERIN-23"/>
    <property type="match status" value="1"/>
</dbReference>
<feature type="domain" description="Cadherin" evidence="7">
    <location>
        <begin position="766"/>
        <end position="875"/>
    </location>
</feature>
<gene>
    <name evidence="9" type="primary">LOC100377325</name>
</gene>
<dbReference type="SMART" id="SM00112">
    <property type="entry name" value="CA"/>
    <property type="match status" value="8"/>
</dbReference>
<feature type="domain" description="Cadherin" evidence="7">
    <location>
        <begin position="665"/>
        <end position="765"/>
    </location>
</feature>
<sequence length="921" mass="99934">MILVAILFVLRLTCIEAALTISPTGHTVAISEASVDGDTVYNGYSASGQGTGALYYYTLESISPNPGVGNEPFVLVQGLASDTNTADVLVQLPPGLDFETTQQWQLDVIVTDLADPSAGTATAVLTVDINDSPDPPTFLNLPGTGTVPELVTTSEIVKRVTVSDDENPADASGITITILSMNPAGGPFLIDSVVSTAGEAVATIKNTVNPGFDYEFGTTTWDITLEATDVNNDVSTAILTVNVLDENEPVVISNLPDTQVVGETMHGQIFVVETLDVDINDTASVPTFTMTTNPANGPFTIDALGNIEVVPPGLNYNFEDYWTLTITIVDDDGNTDTQPLYVQVTDQNSGPLILNLPSTVNVSEDSAGGLWVFTLNPYDVDGDTAICTISSNPNDGNFVFDTLTYEITLSATPSLDYQITPTYGVTIVCNDGMDVGPMAKLTINIIEVNEPPVILNLPATVTVPEDAINAAWIFIANGYDDDGDNLDFTISVTPSSGQSKFFVADFGENDGNISIVNSPNFDYEDVDQYIVIVTASDGEYTATGTLNVDITDVNEPPQFDLKPQTLYLDENLPINTILSSIDLSVTDIDDDPWNLTFAVVPSTYSAFFKVNQVPRLKVASLMDYEAVFPEPFNIEVSVTDTDGNSDILTIEVYLQNVNDNEPEFAVDPYVVTVSESLPGGTTILTVAATDDDGDNIEYSIDPPSLYVEVDEVTGELILKQPLNREALPWMIRVEVIATDDGTPSLQGFTYVNITIKDINDNEPLFEKTFYNWEIRYDTSIGSYVNSVKATDSDRGANADVTYSLLLDHVFYDMDGVGKVSVNSILRPEFMYLLFCRAEDSGKPLMISDITTIRIDTFIPELVLINVHLGITEPDFTTAVRTQMLDSLNAIYPPWQFRISAVKTEDVVVSSRRLLARYSLFT</sequence>
<evidence type="ECO:0000256" key="6">
    <source>
        <dbReference type="SAM" id="SignalP"/>
    </source>
</evidence>
<dbReference type="GeneID" id="100377325"/>
<dbReference type="InterPro" id="IPR020894">
    <property type="entry name" value="Cadherin_CS"/>
</dbReference>
<feature type="domain" description="Cadherin" evidence="7">
    <location>
        <begin position="560"/>
        <end position="664"/>
    </location>
</feature>
<evidence type="ECO:0000256" key="2">
    <source>
        <dbReference type="ARBA" id="ARBA00022737"/>
    </source>
</evidence>
<dbReference type="SUPFAM" id="SSF49313">
    <property type="entry name" value="Cadherin-like"/>
    <property type="match status" value="7"/>
</dbReference>
<keyword evidence="2" id="KW-0677">Repeat</keyword>
<organism evidence="8 9">
    <name type="scientific">Saccoglossus kowalevskii</name>
    <name type="common">Acorn worm</name>
    <dbReference type="NCBI Taxonomy" id="10224"/>
    <lineage>
        <taxon>Eukaryota</taxon>
        <taxon>Metazoa</taxon>
        <taxon>Hemichordata</taxon>
        <taxon>Enteropneusta</taxon>
        <taxon>Harrimaniidae</taxon>
        <taxon>Saccoglossus</taxon>
    </lineage>
</organism>
<evidence type="ECO:0000256" key="4">
    <source>
        <dbReference type="ARBA" id="ARBA00023136"/>
    </source>
</evidence>
<proteinExistence type="predicted"/>
<evidence type="ECO:0000256" key="1">
    <source>
        <dbReference type="ARBA" id="ARBA00004370"/>
    </source>
</evidence>
<evidence type="ECO:0000256" key="3">
    <source>
        <dbReference type="ARBA" id="ARBA00022837"/>
    </source>
</evidence>